<evidence type="ECO:0000256" key="4">
    <source>
        <dbReference type="SAM" id="MobiDB-lite"/>
    </source>
</evidence>
<feature type="domain" description="TOG" evidence="5">
    <location>
        <begin position="269"/>
        <end position="502"/>
    </location>
</feature>
<dbReference type="InterPro" id="IPR034085">
    <property type="entry name" value="TOG"/>
</dbReference>
<accession>A0ABQ9E404</accession>
<dbReference type="InterPro" id="IPR016024">
    <property type="entry name" value="ARM-type_fold"/>
</dbReference>
<feature type="compositionally biased region" description="Acidic residues" evidence="4">
    <location>
        <begin position="824"/>
        <end position="843"/>
    </location>
</feature>
<evidence type="ECO:0000256" key="2">
    <source>
        <dbReference type="ARBA" id="ARBA00022490"/>
    </source>
</evidence>
<dbReference type="EMBL" id="JARBDR010000921">
    <property type="protein sequence ID" value="KAJ8298919.1"/>
    <property type="molecule type" value="Genomic_DNA"/>
</dbReference>
<sequence>MGDDSEWLKLPAEEKVQHKNWKARVSGYEEVTKLFNQITEPKNPEFTKYAGLLKKFVTDNNAVAQEKALDAVLAFVENAAIAPRTCADVVNGCITKCLNASKQKTKDKGMEIIMLYIEIEKPDIVQDCLIQGLEAKQPKVVIGCIQTLRTALRDFGTKIISIKPILKTLPKLLEDRDKNVREETKQLIIEVYRWIGPALKPQMTHFNPIQVTELEAEFEKLPQEKPKQQRFMRSQQELKAKMEEQALAGGDAEEAGGEGDGEDEVDAFELLPAVDILAALPKDYYEKIEAKKWQERKEALEAVQKLAENPKLESGDYGVLVRSLLKVIEKDTNVMLVAIAAKCICGIAKGLRKKFSHYSVNTIQVVLLKFKEKKQTVVVPLREAIDAAYPGTTLDAVTDDIVAALENKNPNIKAETASFLSRCFAKSTMTTLPKKLLKVFCTSLLKTLNDMAPEVREASFQALGTAMKVVTEKHMQPYLADVDSLKLQKIQECCQNAVLLNMMGEPRGGGGKAASAPAPAKDNQPKPVQRPATAAASSQSKSTGRPQTAPSGGSKPEAKKKVGGAAKGKKSAAASKDGPTEAILSDETVEEKATDFFSADVLKQLDSSNWKERLAAVENMTQVVKGKEKKEIPCQVVVRTVNKKPGLKDTNFQVLKLRVDLIATLATNANFTKCSAGFCLAELVDKIGDVKNGSAVQEALSCIAEATGLDFVSKEVIRLAFEQKNPKNQSEAMNWLSKALKEFGFKITPKPMIEYIKKAFGAQNPAIRTAAITLVSTIYMYMGAPFRMFFEDEKAALLQQIDAEIEKVKGQKPPAPTRGVSNADEGDGDDDDADQDAEDDDKPEVDLIPRNDIGDKFTPELMEELADKGWKIRKEALEKITAILNEAKFIKGNLGPLPEALKVRLGDSNKILVNTTIGICLTLAKNMGPHSKAHIKVIGPALIACLGDSKPNLRAAAVEALNAWVEHSKLTPLVEIEAFSDALKSENQNLRQELLGWLSEKLPDHKQLPAEFKMCIPHLLSCLEDRNGEVRKKAQAALVPFMIHTGYDSVFKAASKLKPASKDQIVAILEKAKADLPAKQPKQKKAVAKSAPSASRDEVDADPEPVSKPSRPVSSASSDGGGGESKPAANKAPAKGKPKSAPPTSKKKKEEEDTGPPMTLTVSKEQRFKDEKNMKVLKWNFIEVRGEFVEQLKLQMEKNFSKGIMDQLFHSDFKFHTKAIEQLIKCLDILPNETVGNLDLILKWFTLRFYDTNPSMLNKALQYLSQLFNMLAGMDYHLAELEASSFIPYLVIKVGDAKDNVRRDVRGIFKLIYKVYPSSKMFTNLLDGLKTKNSKQRTECLEELGYLIEVHGISICQPTPNIALKTIAGQIGDRDNGVRNAALNTTVAAYMILGEAVYKYIGILNDKDQSLLDERIKRSMKNKQAGPKQTPIEEQHRIRRPSTGIPKSASSNSVKKEFALDVDVDQESRYEMPTLNQFDLDEIMQPVEYPKIKARPPSPSMRMVNSTHASTSIGMVISQITSADLILCEQALAQIDEVLKDEDKAEMLDSNVDQLLLSISMQLKMLFQKPFLATKASKDILKDLINSLVTILLDNRLTELEEGPQVVRTVNVMVVRIVEKSDCTNIMSALIRLLQDCIASETCSTKFIEMIMKCLWKMIRLLPVSIDSINIDRILLDTHLFLKAFPSKTWKDRPSDIPLRTIKTVIHTLAQLKGSKILGHMTMIDSSEHSESLQKPKRMTKNTHDMLAEIFKKIGSKENTREGLSDLYDFKKKYPDADLEPFLKKSSKYFQDYIERGLGNIELEREGKRTIITSCPVVVVRQKWTGQHAVDYYRERLRVLRARCGLGNAEEEQQEAMKKEPEQQQTSEPDDNDEIVIKSSLPEPSNNENQQPSMTTSTSSTDVSDLKLRLERLKKLARS</sequence>
<dbReference type="Proteomes" id="UP001217089">
    <property type="component" value="Unassembled WGS sequence"/>
</dbReference>
<organism evidence="6 7">
    <name type="scientific">Tegillarca granosa</name>
    <name type="common">Malaysian cockle</name>
    <name type="synonym">Anadara granosa</name>
    <dbReference type="NCBI Taxonomy" id="220873"/>
    <lineage>
        <taxon>Eukaryota</taxon>
        <taxon>Metazoa</taxon>
        <taxon>Spiralia</taxon>
        <taxon>Lophotrochozoa</taxon>
        <taxon>Mollusca</taxon>
        <taxon>Bivalvia</taxon>
        <taxon>Autobranchia</taxon>
        <taxon>Pteriomorphia</taxon>
        <taxon>Arcoida</taxon>
        <taxon>Arcoidea</taxon>
        <taxon>Arcidae</taxon>
        <taxon>Tegillarca</taxon>
    </lineage>
</organism>
<feature type="compositionally biased region" description="Basic and acidic residues" evidence="4">
    <location>
        <begin position="844"/>
        <end position="853"/>
    </location>
</feature>
<dbReference type="SUPFAM" id="SSF48371">
    <property type="entry name" value="ARM repeat"/>
    <property type="match status" value="2"/>
</dbReference>
<evidence type="ECO:0000313" key="6">
    <source>
        <dbReference type="EMBL" id="KAJ8298919.1"/>
    </source>
</evidence>
<keyword evidence="3" id="KW-0206">Cytoskeleton</keyword>
<keyword evidence="7" id="KW-1185">Reference proteome</keyword>
<comment type="subcellular location">
    <subcellularLocation>
        <location evidence="1">Cytoplasm</location>
        <location evidence="1">Cytoskeleton</location>
    </subcellularLocation>
</comment>
<feature type="compositionally biased region" description="Low complexity" evidence="4">
    <location>
        <begin position="1107"/>
        <end position="1118"/>
    </location>
</feature>
<evidence type="ECO:0000313" key="7">
    <source>
        <dbReference type="Proteomes" id="UP001217089"/>
    </source>
</evidence>
<dbReference type="InterPro" id="IPR011989">
    <property type="entry name" value="ARM-like"/>
</dbReference>
<feature type="domain" description="TOG" evidence="5">
    <location>
        <begin position="1180"/>
        <end position="1425"/>
    </location>
</feature>
<feature type="region of interest" description="Disordered" evidence="4">
    <location>
        <begin position="1421"/>
        <end position="1452"/>
    </location>
</feature>
<dbReference type="Gene3D" id="1.25.10.10">
    <property type="entry name" value="Leucine-rich Repeat Variant"/>
    <property type="match status" value="5"/>
</dbReference>
<feature type="region of interest" description="Disordered" evidence="4">
    <location>
        <begin position="807"/>
        <end position="853"/>
    </location>
</feature>
<reference evidence="6 7" key="1">
    <citation type="submission" date="2022-12" db="EMBL/GenBank/DDBJ databases">
        <title>Chromosome-level genome of Tegillarca granosa.</title>
        <authorList>
            <person name="Kim J."/>
        </authorList>
    </citation>
    <scope>NUCLEOTIDE SEQUENCE [LARGE SCALE GENOMIC DNA]</scope>
    <source>
        <strain evidence="6">Teg-2019</strain>
        <tissue evidence="6">Adductor muscle</tissue>
    </source>
</reference>
<feature type="region of interest" description="Disordered" evidence="4">
    <location>
        <begin position="507"/>
        <end position="582"/>
    </location>
</feature>
<name>A0ABQ9E404_TEGGR</name>
<gene>
    <name evidence="6" type="ORF">KUTeg_022979</name>
</gene>
<protein>
    <recommendedName>
        <fullName evidence="5">TOG domain-containing protein</fullName>
    </recommendedName>
</protein>
<feature type="compositionally biased region" description="Polar residues" evidence="4">
    <location>
        <begin position="1882"/>
        <end position="1892"/>
    </location>
</feature>
<dbReference type="SMART" id="SM01349">
    <property type="entry name" value="TOG"/>
    <property type="match status" value="5"/>
</dbReference>
<feature type="compositionally biased region" description="Low complexity" evidence="4">
    <location>
        <begin position="1125"/>
        <end position="1135"/>
    </location>
</feature>
<evidence type="ECO:0000259" key="5">
    <source>
        <dbReference type="SMART" id="SM01349"/>
    </source>
</evidence>
<feature type="domain" description="TOG" evidence="5">
    <location>
        <begin position="846"/>
        <end position="1082"/>
    </location>
</feature>
<evidence type="ECO:0000256" key="3">
    <source>
        <dbReference type="ARBA" id="ARBA00023212"/>
    </source>
</evidence>
<proteinExistence type="predicted"/>
<dbReference type="InterPro" id="IPR048491">
    <property type="entry name" value="XMAP215_CLASP_TOG"/>
</dbReference>
<feature type="region of interest" description="Disordered" evidence="4">
    <location>
        <begin position="1850"/>
        <end position="1906"/>
    </location>
</feature>
<comment type="caution">
    <text evidence="6">The sequence shown here is derived from an EMBL/GenBank/DDBJ whole genome shotgun (WGS) entry which is preliminary data.</text>
</comment>
<feature type="compositionally biased region" description="Low complexity" evidence="4">
    <location>
        <begin position="532"/>
        <end position="543"/>
    </location>
</feature>
<feature type="region of interest" description="Disordered" evidence="4">
    <location>
        <begin position="1076"/>
        <end position="1166"/>
    </location>
</feature>
<keyword evidence="2" id="KW-0963">Cytoplasm</keyword>
<evidence type="ECO:0000256" key="1">
    <source>
        <dbReference type="ARBA" id="ARBA00004245"/>
    </source>
</evidence>
<feature type="domain" description="TOG" evidence="5">
    <location>
        <begin position="1"/>
        <end position="227"/>
    </location>
</feature>
<feature type="domain" description="TOG" evidence="5">
    <location>
        <begin position="581"/>
        <end position="814"/>
    </location>
</feature>
<dbReference type="Pfam" id="PF21041">
    <property type="entry name" value="XMAP215_CLASP_TOG"/>
    <property type="match status" value="4"/>
</dbReference>
<dbReference type="PANTHER" id="PTHR12609">
    <property type="entry name" value="MICROTUBULE ASSOCIATED PROTEIN XMAP215"/>
    <property type="match status" value="1"/>
</dbReference>
<dbReference type="InterPro" id="IPR045110">
    <property type="entry name" value="XMAP215"/>
</dbReference>